<accession>X1SKG3</accession>
<sequence length="36" mass="4053">IIPNIDLAWEEIAYFQVGDNPISLAHFAFHDGGSMY</sequence>
<reference evidence="1" key="1">
    <citation type="journal article" date="2014" name="Front. Microbiol.">
        <title>High frequency of phylogenetically diverse reductive dehalogenase-homologous genes in deep subseafloor sedimentary metagenomes.</title>
        <authorList>
            <person name="Kawai M."/>
            <person name="Futagami T."/>
            <person name="Toyoda A."/>
            <person name="Takaki Y."/>
            <person name="Nishi S."/>
            <person name="Hori S."/>
            <person name="Arai W."/>
            <person name="Tsubouchi T."/>
            <person name="Morono Y."/>
            <person name="Uchiyama I."/>
            <person name="Ito T."/>
            <person name="Fujiyama A."/>
            <person name="Inagaki F."/>
            <person name="Takami H."/>
        </authorList>
    </citation>
    <scope>NUCLEOTIDE SEQUENCE</scope>
    <source>
        <strain evidence="1">Expedition CK06-06</strain>
    </source>
</reference>
<evidence type="ECO:0000313" key="1">
    <source>
        <dbReference type="EMBL" id="GAI68284.1"/>
    </source>
</evidence>
<name>X1SKG3_9ZZZZ</name>
<dbReference type="EMBL" id="BARW01004946">
    <property type="protein sequence ID" value="GAI68284.1"/>
    <property type="molecule type" value="Genomic_DNA"/>
</dbReference>
<dbReference type="AlphaFoldDB" id="X1SKG3"/>
<organism evidence="1">
    <name type="scientific">marine sediment metagenome</name>
    <dbReference type="NCBI Taxonomy" id="412755"/>
    <lineage>
        <taxon>unclassified sequences</taxon>
        <taxon>metagenomes</taxon>
        <taxon>ecological metagenomes</taxon>
    </lineage>
</organism>
<proteinExistence type="predicted"/>
<gene>
    <name evidence="1" type="ORF">S12H4_11155</name>
</gene>
<comment type="caution">
    <text evidence="1">The sequence shown here is derived from an EMBL/GenBank/DDBJ whole genome shotgun (WGS) entry which is preliminary data.</text>
</comment>
<feature type="non-terminal residue" evidence="1">
    <location>
        <position position="1"/>
    </location>
</feature>
<protein>
    <submittedName>
        <fullName evidence="1">Uncharacterized protein</fullName>
    </submittedName>
</protein>